<dbReference type="InterPro" id="IPR004152">
    <property type="entry name" value="GAT_dom"/>
</dbReference>
<dbReference type="GO" id="GO:0030276">
    <property type="term" value="F:clathrin binding"/>
    <property type="evidence" value="ECO:0007669"/>
    <property type="project" value="TreeGrafter"/>
</dbReference>
<dbReference type="Gene3D" id="1.20.58.160">
    <property type="match status" value="1"/>
</dbReference>
<dbReference type="PANTHER" id="PTHR13856:SF137">
    <property type="entry name" value="GH05942P"/>
    <property type="match status" value="1"/>
</dbReference>
<evidence type="ECO:0000313" key="3">
    <source>
        <dbReference type="EMBL" id="VDP65973.1"/>
    </source>
</evidence>
<dbReference type="PROSITE" id="PS50909">
    <property type="entry name" value="GAT"/>
    <property type="match status" value="1"/>
</dbReference>
<evidence type="ECO:0000259" key="2">
    <source>
        <dbReference type="PROSITE" id="PS50909"/>
    </source>
</evidence>
<reference evidence="3 4" key="2">
    <citation type="submission" date="2018-11" db="EMBL/GenBank/DDBJ databases">
        <authorList>
            <consortium name="Pathogen Informatics"/>
        </authorList>
    </citation>
    <scope>NUCLEOTIDE SEQUENCE [LARGE SCALE GENOMIC DNA]</scope>
    <source>
        <strain evidence="3 4">Egypt</strain>
    </source>
</reference>
<dbReference type="GO" id="GO:0005768">
    <property type="term" value="C:endosome"/>
    <property type="evidence" value="ECO:0007669"/>
    <property type="project" value="TreeGrafter"/>
</dbReference>
<dbReference type="Pfam" id="PF03127">
    <property type="entry name" value="GAT"/>
    <property type="match status" value="1"/>
</dbReference>
<feature type="region of interest" description="Disordered" evidence="1">
    <location>
        <begin position="1"/>
        <end position="45"/>
    </location>
</feature>
<organism evidence="5">
    <name type="scientific">Echinostoma caproni</name>
    <dbReference type="NCBI Taxonomy" id="27848"/>
    <lineage>
        <taxon>Eukaryota</taxon>
        <taxon>Metazoa</taxon>
        <taxon>Spiralia</taxon>
        <taxon>Lophotrochozoa</taxon>
        <taxon>Platyhelminthes</taxon>
        <taxon>Trematoda</taxon>
        <taxon>Digenea</taxon>
        <taxon>Plagiorchiida</taxon>
        <taxon>Echinostomata</taxon>
        <taxon>Echinostomatoidea</taxon>
        <taxon>Echinostomatidae</taxon>
        <taxon>Echinostoma</taxon>
    </lineage>
</organism>
<dbReference type="SUPFAM" id="SSF89009">
    <property type="entry name" value="GAT-like domain"/>
    <property type="match status" value="1"/>
</dbReference>
<accession>A0A183A5N7</accession>
<dbReference type="InterPro" id="IPR038425">
    <property type="entry name" value="GAT_sf"/>
</dbReference>
<proteinExistence type="predicted"/>
<dbReference type="AlphaFoldDB" id="A0A183A5N7"/>
<dbReference type="GO" id="GO:0007165">
    <property type="term" value="P:signal transduction"/>
    <property type="evidence" value="ECO:0007669"/>
    <property type="project" value="TreeGrafter"/>
</dbReference>
<keyword evidence="4" id="KW-1185">Reference proteome</keyword>
<dbReference type="GO" id="GO:0016020">
    <property type="term" value="C:membrane"/>
    <property type="evidence" value="ECO:0007669"/>
    <property type="project" value="TreeGrafter"/>
</dbReference>
<dbReference type="GO" id="GO:0043130">
    <property type="term" value="F:ubiquitin binding"/>
    <property type="evidence" value="ECO:0007669"/>
    <property type="project" value="InterPro"/>
</dbReference>
<gene>
    <name evidence="3" type="ORF">ECPE_LOCUS2272</name>
</gene>
<dbReference type="Proteomes" id="UP000272942">
    <property type="component" value="Unassembled WGS sequence"/>
</dbReference>
<evidence type="ECO:0000313" key="5">
    <source>
        <dbReference type="WBParaSite" id="ECPE_0000227201-mRNA-1"/>
    </source>
</evidence>
<reference evidence="5" key="1">
    <citation type="submission" date="2016-06" db="UniProtKB">
        <authorList>
            <consortium name="WormBaseParasite"/>
        </authorList>
    </citation>
    <scope>IDENTIFICATION</scope>
</reference>
<evidence type="ECO:0000256" key="1">
    <source>
        <dbReference type="SAM" id="MobiDB-lite"/>
    </source>
</evidence>
<feature type="compositionally biased region" description="Low complexity" evidence="1">
    <location>
        <begin position="33"/>
        <end position="45"/>
    </location>
</feature>
<protein>
    <submittedName>
        <fullName evidence="5">GAT domain-containing protein</fullName>
    </submittedName>
</protein>
<feature type="compositionally biased region" description="Basic and acidic residues" evidence="1">
    <location>
        <begin position="1"/>
        <end position="12"/>
    </location>
</feature>
<sequence>MERPTVHPHDQTVQRNRLSTGLVRPNGSTNSEQHQQQQQPQQQQQIVLSYARPALDSTYPRQTAVYERRHNGAVPSHVPIERMEFDLDGTVRHLTSSQRVRLTQDLAIVETNVNVLNDMLAELRPDTVGPDDLTLLQELYQTCRAMHQRVVEFLSQVSDEEVTPCLLQVNDNLNNAFSRYERFERYRIRALRSEMMSDAAALDLASVRFSSYHGAHPTGALRLAARPQNTQSPMLAITSGRSVPVSGRAVVVNFQWSTNPVKTPDIGFSSSHLGGKHRQENAVSRASSAEAIGDA</sequence>
<dbReference type="OrthoDB" id="2018246at2759"/>
<evidence type="ECO:0000313" key="4">
    <source>
        <dbReference type="Proteomes" id="UP000272942"/>
    </source>
</evidence>
<dbReference type="EMBL" id="UZAN01039510">
    <property type="protein sequence ID" value="VDP65973.1"/>
    <property type="molecule type" value="Genomic_DNA"/>
</dbReference>
<feature type="domain" description="GAT" evidence="2">
    <location>
        <begin position="97"/>
        <end position="185"/>
    </location>
</feature>
<feature type="region of interest" description="Disordered" evidence="1">
    <location>
        <begin position="265"/>
        <end position="295"/>
    </location>
</feature>
<dbReference type="PANTHER" id="PTHR13856">
    <property type="entry name" value="VHS DOMAIN CONTAINING PROTEIN FAMILY"/>
    <property type="match status" value="1"/>
</dbReference>
<dbReference type="GO" id="GO:0035091">
    <property type="term" value="F:phosphatidylinositol binding"/>
    <property type="evidence" value="ECO:0007669"/>
    <property type="project" value="InterPro"/>
</dbReference>
<dbReference type="CDD" id="cd14233">
    <property type="entry name" value="GAT_TOM1_like"/>
    <property type="match status" value="1"/>
</dbReference>
<name>A0A183A5N7_9TREM</name>
<dbReference type="WBParaSite" id="ECPE_0000227201-mRNA-1">
    <property type="protein sequence ID" value="ECPE_0000227201-mRNA-1"/>
    <property type="gene ID" value="ECPE_0000227201"/>
</dbReference>